<feature type="domain" description="THIF-type NAD/FAD binding fold" evidence="1">
    <location>
        <begin position="13"/>
        <end position="235"/>
    </location>
</feature>
<dbReference type="SUPFAM" id="SSF69572">
    <property type="entry name" value="Activating enzymes of the ubiquitin-like proteins"/>
    <property type="match status" value="1"/>
</dbReference>
<dbReference type="CDD" id="cd00755">
    <property type="entry name" value="YgdL_like"/>
    <property type="match status" value="1"/>
</dbReference>
<dbReference type="EMBL" id="FRXN01000002">
    <property type="protein sequence ID" value="SHO61788.1"/>
    <property type="molecule type" value="Genomic_DNA"/>
</dbReference>
<dbReference type="PANTHER" id="PTHR43267">
    <property type="entry name" value="TRNA THREONYLCARBAMOYLADENOSINE DEHYDRATASE"/>
    <property type="match status" value="1"/>
</dbReference>
<evidence type="ECO:0000313" key="3">
    <source>
        <dbReference type="Proteomes" id="UP000184609"/>
    </source>
</evidence>
<keyword evidence="3" id="KW-1185">Reference proteome</keyword>
<dbReference type="Proteomes" id="UP000184609">
    <property type="component" value="Unassembled WGS sequence"/>
</dbReference>
<sequence>MSEFAWLSRTELITGREGLEKLSKKHVLVVGLGGVGSFAAEFICRSGVGEMTIIDGDIVDVTNCNRQLPATQKNVGQSKAEWMEERLLSINPNLKVHTIKQFLDPGAMTELLEGNEFDYVVDCIDSFSPKLHLIEGAFKRNFPLVSSMGAGGKVDPTQIKVVDISETYECKLARLIRKRLRNRKIYSGFKAVFSSERIIKESLMMTDGSNFKKSAYGTMSFLPAAFGCSCAATVVNDLLASN</sequence>
<dbReference type="RefSeq" id="WP_073571231.1">
    <property type="nucleotide sequence ID" value="NZ_FRXN01000002.1"/>
</dbReference>
<dbReference type="InterPro" id="IPR045886">
    <property type="entry name" value="ThiF/MoeB/HesA"/>
</dbReference>
<dbReference type="InterPro" id="IPR035985">
    <property type="entry name" value="Ubiquitin-activating_enz"/>
</dbReference>
<gene>
    <name evidence="2" type="ORF">SAMN04488108_1573</name>
</gene>
<proteinExistence type="predicted"/>
<protein>
    <submittedName>
        <fullName evidence="2">tRNA A37 threonylcarbamoyladenosine dehydratase</fullName>
    </submittedName>
</protein>
<name>A0A1M7ZA38_9BACT</name>
<dbReference type="AlphaFoldDB" id="A0A1M7ZA38"/>
<dbReference type="GO" id="GO:0061503">
    <property type="term" value="F:tRNA threonylcarbamoyladenosine dehydratase"/>
    <property type="evidence" value="ECO:0007669"/>
    <property type="project" value="TreeGrafter"/>
</dbReference>
<dbReference type="GO" id="GO:0008641">
    <property type="term" value="F:ubiquitin-like modifier activating enzyme activity"/>
    <property type="evidence" value="ECO:0007669"/>
    <property type="project" value="InterPro"/>
</dbReference>
<dbReference type="PANTHER" id="PTHR43267:SF1">
    <property type="entry name" value="TRNA THREONYLCARBAMOYLADENOSINE DEHYDRATASE"/>
    <property type="match status" value="1"/>
</dbReference>
<evidence type="ECO:0000259" key="1">
    <source>
        <dbReference type="Pfam" id="PF00899"/>
    </source>
</evidence>
<accession>A0A1M7ZA38</accession>
<dbReference type="Pfam" id="PF00899">
    <property type="entry name" value="ThiF"/>
    <property type="match status" value="1"/>
</dbReference>
<dbReference type="Gene3D" id="3.40.50.720">
    <property type="entry name" value="NAD(P)-binding Rossmann-like Domain"/>
    <property type="match status" value="1"/>
</dbReference>
<dbReference type="GO" id="GO:0061504">
    <property type="term" value="P:cyclic threonylcarbamoyladenosine biosynthetic process"/>
    <property type="evidence" value="ECO:0007669"/>
    <property type="project" value="TreeGrafter"/>
</dbReference>
<dbReference type="InterPro" id="IPR000594">
    <property type="entry name" value="ThiF_NAD_FAD-bd"/>
</dbReference>
<organism evidence="2 3">
    <name type="scientific">Algoriphagus zhangzhouensis</name>
    <dbReference type="NCBI Taxonomy" id="1073327"/>
    <lineage>
        <taxon>Bacteria</taxon>
        <taxon>Pseudomonadati</taxon>
        <taxon>Bacteroidota</taxon>
        <taxon>Cytophagia</taxon>
        <taxon>Cytophagales</taxon>
        <taxon>Cyclobacteriaceae</taxon>
        <taxon>Algoriphagus</taxon>
    </lineage>
</organism>
<dbReference type="OrthoDB" id="9804150at2"/>
<reference evidence="3" key="1">
    <citation type="submission" date="2016-12" db="EMBL/GenBank/DDBJ databases">
        <authorList>
            <person name="Varghese N."/>
            <person name="Submissions S."/>
        </authorList>
    </citation>
    <scope>NUCLEOTIDE SEQUENCE [LARGE SCALE GENOMIC DNA]</scope>
    <source>
        <strain evidence="3">DSM 25035</strain>
    </source>
</reference>
<dbReference type="STRING" id="1073327.SAMN04488108_1573"/>
<evidence type="ECO:0000313" key="2">
    <source>
        <dbReference type="EMBL" id="SHO61788.1"/>
    </source>
</evidence>